<keyword evidence="3" id="KW-1185">Reference proteome</keyword>
<dbReference type="AlphaFoldDB" id="A0A1L9AZF0"/>
<dbReference type="EMBL" id="MPIN01000014">
    <property type="protein sequence ID" value="OJH35385.1"/>
    <property type="molecule type" value="Genomic_DNA"/>
</dbReference>
<dbReference type="OrthoDB" id="9783700at2"/>
<sequence>MTHRLPLCVLVLLAAVSCRSEVHTAPPERTPVAGFEIVQSWPHDPSAFTQGLVFRQGRLYEGTGQLGRSSLREVELETGVVLRQIRLEPQYFGEGIALRGNRLYQLTWRSQEGFVYDATTFERVGRFTYSTEGWGLTEDGESLIMSDGTNTLRFLDPDTFAVRRTVKVLDAGREISQLNELEYVRGEVYANVWMTDLIARIDPATGRVKGWIDLSGLLPREERTGNEDVLNGIAYDAAGDRLFVTGKLWPKLFQIRVVPQ</sequence>
<reference evidence="2 3" key="2">
    <citation type="submission" date="2016-12" db="EMBL/GenBank/DDBJ databases">
        <title>Draft Genome Sequence of Cystobacter ferrugineus Strain Cbfe23.</title>
        <authorList>
            <person name="Akbar S."/>
            <person name="Dowd S.E."/>
            <person name="Stevens D.C."/>
        </authorList>
    </citation>
    <scope>NUCLEOTIDE SEQUENCE [LARGE SCALE GENOMIC DNA]</scope>
    <source>
        <strain evidence="2 3">Cbfe23</strain>
    </source>
</reference>
<proteinExistence type="predicted"/>
<dbReference type="InterPro" id="IPR011044">
    <property type="entry name" value="Quino_amine_DH_bsu"/>
</dbReference>
<dbReference type="InterPro" id="IPR007788">
    <property type="entry name" value="QCT"/>
</dbReference>
<protein>
    <submittedName>
        <fullName evidence="2">Glutamine cyclotransferase</fullName>
    </submittedName>
</protein>
<dbReference type="Gene3D" id="2.130.10.10">
    <property type="entry name" value="YVTN repeat-like/Quinoprotein amine dehydrogenase"/>
    <property type="match status" value="1"/>
</dbReference>
<dbReference type="Proteomes" id="UP000182229">
    <property type="component" value="Unassembled WGS sequence"/>
</dbReference>
<dbReference type="Pfam" id="PF05096">
    <property type="entry name" value="Glu_cyclase_2"/>
    <property type="match status" value="1"/>
</dbReference>
<dbReference type="PANTHER" id="PTHR31270">
    <property type="entry name" value="GLUTAMINYL-PEPTIDE CYCLOTRANSFERASE"/>
    <property type="match status" value="1"/>
</dbReference>
<dbReference type="SUPFAM" id="SSF50969">
    <property type="entry name" value="YVTN repeat-like/Quinoprotein amine dehydrogenase"/>
    <property type="match status" value="1"/>
</dbReference>
<evidence type="ECO:0000256" key="1">
    <source>
        <dbReference type="SAM" id="SignalP"/>
    </source>
</evidence>
<dbReference type="PROSITE" id="PS51257">
    <property type="entry name" value="PROKAR_LIPOPROTEIN"/>
    <property type="match status" value="1"/>
</dbReference>
<dbReference type="RefSeq" id="WP_071903484.1">
    <property type="nucleotide sequence ID" value="NZ_MPIN01000014.1"/>
</dbReference>
<name>A0A1L9AZF0_9BACT</name>
<keyword evidence="2" id="KW-0808">Transferase</keyword>
<dbReference type="PANTHER" id="PTHR31270:SF1">
    <property type="entry name" value="GLUTAMINYL-PEPTIDE CYCLOTRANSFERASE"/>
    <property type="match status" value="1"/>
</dbReference>
<feature type="signal peptide" evidence="1">
    <location>
        <begin position="1"/>
        <end position="24"/>
    </location>
</feature>
<comment type="caution">
    <text evidence="2">The sequence shown here is derived from an EMBL/GenBank/DDBJ whole genome shotgun (WGS) entry which is preliminary data.</text>
</comment>
<evidence type="ECO:0000313" key="2">
    <source>
        <dbReference type="EMBL" id="OJH35385.1"/>
    </source>
</evidence>
<evidence type="ECO:0000313" key="3">
    <source>
        <dbReference type="Proteomes" id="UP000182229"/>
    </source>
</evidence>
<accession>A0A1L9AZF0</accession>
<reference evidence="3" key="1">
    <citation type="submission" date="2016-11" db="EMBL/GenBank/DDBJ databases">
        <authorList>
            <person name="Shukria A."/>
            <person name="Stevens D.C."/>
        </authorList>
    </citation>
    <scope>NUCLEOTIDE SEQUENCE [LARGE SCALE GENOMIC DNA]</scope>
    <source>
        <strain evidence="3">Cbfe23</strain>
    </source>
</reference>
<dbReference type="InterPro" id="IPR015943">
    <property type="entry name" value="WD40/YVTN_repeat-like_dom_sf"/>
</dbReference>
<feature type="chain" id="PRO_5012928157" evidence="1">
    <location>
        <begin position="25"/>
        <end position="260"/>
    </location>
</feature>
<organism evidence="2 3">
    <name type="scientific">Cystobacter ferrugineus</name>
    <dbReference type="NCBI Taxonomy" id="83449"/>
    <lineage>
        <taxon>Bacteria</taxon>
        <taxon>Pseudomonadati</taxon>
        <taxon>Myxococcota</taxon>
        <taxon>Myxococcia</taxon>
        <taxon>Myxococcales</taxon>
        <taxon>Cystobacterineae</taxon>
        <taxon>Archangiaceae</taxon>
        <taxon>Cystobacter</taxon>
    </lineage>
</organism>
<gene>
    <name evidence="2" type="ORF">BON30_38230</name>
</gene>
<dbReference type="STRING" id="83449.BON30_38230"/>
<dbReference type="GO" id="GO:0016603">
    <property type="term" value="F:glutaminyl-peptide cyclotransferase activity"/>
    <property type="evidence" value="ECO:0007669"/>
    <property type="project" value="InterPro"/>
</dbReference>
<keyword evidence="1" id="KW-0732">Signal</keyword>